<proteinExistence type="predicted"/>
<dbReference type="InterPro" id="IPR016064">
    <property type="entry name" value="NAD/diacylglycerol_kinase_sf"/>
</dbReference>
<comment type="caution">
    <text evidence="1">The sequence shown here is derived from an EMBL/GenBank/DDBJ whole genome shotgun (WGS) entry which is preliminary data.</text>
</comment>
<evidence type="ECO:0000313" key="2">
    <source>
        <dbReference type="Proteomes" id="UP000518904"/>
    </source>
</evidence>
<dbReference type="Gene3D" id="3.40.50.10330">
    <property type="entry name" value="Probable inorganic polyphosphate/atp-NAD kinase, domain 1"/>
    <property type="match status" value="1"/>
</dbReference>
<dbReference type="SUPFAM" id="SSF111331">
    <property type="entry name" value="NAD kinase/diacylglycerol kinase-like"/>
    <property type="match status" value="1"/>
</dbReference>
<dbReference type="Proteomes" id="UP000518904">
    <property type="component" value="Unassembled WGS sequence"/>
</dbReference>
<dbReference type="EMBL" id="JABCLB010001737">
    <property type="protein sequence ID" value="NMU84432.1"/>
    <property type="molecule type" value="Genomic_DNA"/>
</dbReference>
<sequence length="37" mass="4503">DEIHIYQSPNVLKLIHPKDYSYYHVLRNKLGWSSKLF</sequence>
<keyword evidence="1" id="KW-0418">Kinase</keyword>
<protein>
    <submittedName>
        <fullName evidence="1">NAD(+) kinase</fullName>
        <ecNumber evidence="1">2.7.1.23</ecNumber>
    </submittedName>
</protein>
<dbReference type="EC" id="2.7.1.23" evidence="1"/>
<dbReference type="AlphaFoldDB" id="A0A7Y0SJ66"/>
<accession>A0A7Y0SJ66</accession>
<feature type="non-terminal residue" evidence="1">
    <location>
        <position position="1"/>
    </location>
</feature>
<evidence type="ECO:0000313" key="1">
    <source>
        <dbReference type="EMBL" id="NMU84432.1"/>
    </source>
</evidence>
<name>A0A7Y0SJ66_VIBPH</name>
<dbReference type="InterPro" id="IPR017438">
    <property type="entry name" value="ATP-NAD_kinase_N"/>
</dbReference>
<organism evidence="1 2">
    <name type="scientific">Vibrio parahaemolyticus</name>
    <dbReference type="NCBI Taxonomy" id="670"/>
    <lineage>
        <taxon>Bacteria</taxon>
        <taxon>Pseudomonadati</taxon>
        <taxon>Pseudomonadota</taxon>
        <taxon>Gammaproteobacteria</taxon>
        <taxon>Vibrionales</taxon>
        <taxon>Vibrionaceae</taxon>
        <taxon>Vibrio</taxon>
    </lineage>
</organism>
<gene>
    <name evidence="1" type="primary">ppnK</name>
    <name evidence="1" type="ORF">HKB16_16285</name>
</gene>
<reference evidence="1 2" key="1">
    <citation type="submission" date="2020-04" db="EMBL/GenBank/DDBJ databases">
        <title>Whole-genome sequencing of Vibrio spp. from China reveals different genetic environments of blaCTX-M-14 among diverse lineages.</title>
        <authorList>
            <person name="Zheng Z."/>
            <person name="Ye L."/>
            <person name="Chen S."/>
        </authorList>
    </citation>
    <scope>NUCLEOTIDE SEQUENCE [LARGE SCALE GENOMIC DNA]</scope>
    <source>
        <strain evidence="1 2">Vb0551</strain>
    </source>
</reference>
<dbReference type="GO" id="GO:0003951">
    <property type="term" value="F:NAD+ kinase activity"/>
    <property type="evidence" value="ECO:0007669"/>
    <property type="project" value="UniProtKB-EC"/>
</dbReference>
<keyword evidence="1" id="KW-0808">Transferase</keyword>